<gene>
    <name evidence="2" type="ORF">A2557_10075</name>
</gene>
<accession>A0A1F6GM63</accession>
<evidence type="ECO:0000313" key="3">
    <source>
        <dbReference type="Proteomes" id="UP000177583"/>
    </source>
</evidence>
<evidence type="ECO:0000256" key="1">
    <source>
        <dbReference type="SAM" id="SignalP"/>
    </source>
</evidence>
<dbReference type="EMBL" id="MFNF01000060">
    <property type="protein sequence ID" value="OGG99206.1"/>
    <property type="molecule type" value="Genomic_DNA"/>
</dbReference>
<reference evidence="2 3" key="1">
    <citation type="journal article" date="2016" name="Nat. Commun.">
        <title>Thousands of microbial genomes shed light on interconnected biogeochemical processes in an aquifer system.</title>
        <authorList>
            <person name="Anantharaman K."/>
            <person name="Brown C.T."/>
            <person name="Hug L.A."/>
            <person name="Sharon I."/>
            <person name="Castelle C.J."/>
            <person name="Probst A.J."/>
            <person name="Thomas B.C."/>
            <person name="Singh A."/>
            <person name="Wilkins M.J."/>
            <person name="Karaoz U."/>
            <person name="Brodie E.L."/>
            <person name="Williams K.H."/>
            <person name="Hubbard S.S."/>
            <person name="Banfield J.F."/>
        </authorList>
    </citation>
    <scope>NUCLEOTIDE SEQUENCE [LARGE SCALE GENOMIC DNA]</scope>
</reference>
<evidence type="ECO:0008006" key="4">
    <source>
        <dbReference type="Google" id="ProtNLM"/>
    </source>
</evidence>
<protein>
    <recommendedName>
        <fullName evidence="4">Porin domain-containing protein</fullName>
    </recommendedName>
</protein>
<proteinExistence type="predicted"/>
<dbReference type="AlphaFoldDB" id="A0A1F6GM63"/>
<name>A0A1F6GM63_9PROT</name>
<sequence>MNFKKLALAGLATLMVTGVAFAEGEMPAAPAPEAAAAPANDDFSFKMSGTLREYFGQYNSGVKNTSAYMQEFGEANLAANVTAGAITGYFELESRDLAVVSAVQRRLDAKFGDLKVSFGTIKPKESYALADDAETGTKTSDSASFGFYKGELIKTELDGLRLEYKIGKIKAGVSLYERDALNATTYAMVDSTSDTAVSKSKFTAKAYKEGSATQFGAYGDLGPIYFHLSSISSKTDAHTSTATVLNHSGSQLGVRYNIEKGFYVSVDSGSKSIAQDTTYKKKYADSALQVKYTLGNQQSAVVTLASMTYQDEKYASTKKNDYALSNTNLVYNIPMGKGAEFKVLYASEANKPEIAGGTSVTKSYVGAGAYVKF</sequence>
<evidence type="ECO:0000313" key="2">
    <source>
        <dbReference type="EMBL" id="OGG99206.1"/>
    </source>
</evidence>
<keyword evidence="1" id="KW-0732">Signal</keyword>
<feature type="signal peptide" evidence="1">
    <location>
        <begin position="1"/>
        <end position="22"/>
    </location>
</feature>
<comment type="caution">
    <text evidence="2">The sequence shown here is derived from an EMBL/GenBank/DDBJ whole genome shotgun (WGS) entry which is preliminary data.</text>
</comment>
<dbReference type="Proteomes" id="UP000177583">
    <property type="component" value="Unassembled WGS sequence"/>
</dbReference>
<feature type="chain" id="PRO_5009524725" description="Porin domain-containing protein" evidence="1">
    <location>
        <begin position="23"/>
        <end position="373"/>
    </location>
</feature>
<organism evidence="2 3">
    <name type="scientific">Candidatus Lambdaproteobacteria bacterium RIFOXYD2_FULL_56_26</name>
    <dbReference type="NCBI Taxonomy" id="1817773"/>
    <lineage>
        <taxon>Bacteria</taxon>
        <taxon>Pseudomonadati</taxon>
        <taxon>Pseudomonadota</taxon>
        <taxon>Candidatus Lambdaproteobacteria</taxon>
    </lineage>
</organism>